<keyword evidence="5" id="KW-1185">Reference proteome</keyword>
<reference evidence="4" key="2">
    <citation type="submission" date="2020-09" db="EMBL/GenBank/DDBJ databases">
        <authorList>
            <person name="Sun Q."/>
            <person name="Zhou Y."/>
        </authorList>
    </citation>
    <scope>NUCLEOTIDE SEQUENCE</scope>
    <source>
        <strain evidence="4">CGMCC 1.15958</strain>
    </source>
</reference>
<proteinExistence type="predicted"/>
<evidence type="ECO:0008006" key="6">
    <source>
        <dbReference type="Google" id="ProtNLM"/>
    </source>
</evidence>
<feature type="domain" description="DUF5916" evidence="3">
    <location>
        <begin position="392"/>
        <end position="626"/>
    </location>
</feature>
<dbReference type="GO" id="GO:0016052">
    <property type="term" value="P:carbohydrate catabolic process"/>
    <property type="evidence" value="ECO:0007669"/>
    <property type="project" value="InterPro"/>
</dbReference>
<dbReference type="CDD" id="cd09618">
    <property type="entry name" value="CBM9_like_2"/>
    <property type="match status" value="1"/>
</dbReference>
<protein>
    <recommendedName>
        <fullName evidence="6">Hydrolase</fullName>
    </recommendedName>
</protein>
<keyword evidence="1" id="KW-0732">Signal</keyword>
<name>A0A916YFS6_9BACT</name>
<dbReference type="Proteomes" id="UP000609064">
    <property type="component" value="Unassembled WGS sequence"/>
</dbReference>
<dbReference type="Gene3D" id="2.60.40.1190">
    <property type="match status" value="1"/>
</dbReference>
<dbReference type="SUPFAM" id="SSF49344">
    <property type="entry name" value="CBD9-like"/>
    <property type="match status" value="1"/>
</dbReference>
<sequence>MIKKLLLFFLVATTSVAFGQDANIFEPDSVKKKIEATQINSSLRIDGVMNDVEWRKVKPTSGFIQIEPFQGKKPTQDTEVKVLYNKQYLYFGIFAKDSLGKKAIRATDFKRDFSFRQHDMVALSFDGFNDKRNAMVLVTNPYGVQRDLLSFDDLYYDVDWDGLWRVRTSRTDSGWVAEMAIPWQTLRYPKTLDSLHTWGFNIFRSRRMSNEQTAFSPYPRIFSNLRMTYAGELKNLQPPPPSTNIRIQPYFLTSFDHYSGQKVPKPTETNFKLGGELKWAINSNAVLDLTTNTDFAQADADRQVNNVTRFSVFFPERRQFFLENASLFGVGVGPNDDFSGGTMRVQPFFSRRIGLDDNNRPISIDAGGRFVYRSLKRNFGVIAMRQRGVGDTPATNFFVGRFSENFGEQSRIGGLITVKNRPEGSNIVGTVDGFFRLNQSHSVNTMATYSKTTNTGQQGFSGFAQYFFTNNQFKVWWTQSVVTKDYNPEMGFVSRTDVIGTTPGIFIYNRGNWLPKKYIRAFEPGIMTEFYHQASTGQLIERQININPIWFNFQNGGFFGYLVNPTFQRLTEPFQPLGVTINVGDFNYVRHQIFASSDPSKILNLVVDHSWGTYFDGKLNSTDIRLQFAPIPHISVSGRYNRNGFKGVGDVLDVKKVDLYSIEGRFALNPRVQLIGFYQQNSENNSKNYNIRLSWEYQPLSYIYVVLNRRGFNNVSEPSDIRYEKENHVIAKISYLKQF</sequence>
<comment type="caution">
    <text evidence="4">The sequence shown here is derived from an EMBL/GenBank/DDBJ whole genome shotgun (WGS) entry which is preliminary data.</text>
</comment>
<reference evidence="4" key="1">
    <citation type="journal article" date="2014" name="Int. J. Syst. Evol. Microbiol.">
        <title>Complete genome sequence of Corynebacterium casei LMG S-19264T (=DSM 44701T), isolated from a smear-ripened cheese.</title>
        <authorList>
            <consortium name="US DOE Joint Genome Institute (JGI-PGF)"/>
            <person name="Walter F."/>
            <person name="Albersmeier A."/>
            <person name="Kalinowski J."/>
            <person name="Ruckert C."/>
        </authorList>
    </citation>
    <scope>NUCLEOTIDE SEQUENCE</scope>
    <source>
        <strain evidence="4">CGMCC 1.15958</strain>
    </source>
</reference>
<dbReference type="InterPro" id="IPR045670">
    <property type="entry name" value="DUF5916"/>
</dbReference>
<feature type="domain" description="Carbohydrate-binding" evidence="2">
    <location>
        <begin position="45"/>
        <end position="201"/>
    </location>
</feature>
<dbReference type="EMBL" id="BMKK01000001">
    <property type="protein sequence ID" value="GGD42841.1"/>
    <property type="molecule type" value="Genomic_DNA"/>
</dbReference>
<organism evidence="4 5">
    <name type="scientific">Emticicia aquatilis</name>
    <dbReference type="NCBI Taxonomy" id="1537369"/>
    <lineage>
        <taxon>Bacteria</taxon>
        <taxon>Pseudomonadati</taxon>
        <taxon>Bacteroidota</taxon>
        <taxon>Cytophagia</taxon>
        <taxon>Cytophagales</taxon>
        <taxon>Leadbetterellaceae</taxon>
        <taxon>Emticicia</taxon>
    </lineage>
</organism>
<evidence type="ECO:0000259" key="2">
    <source>
        <dbReference type="Pfam" id="PF06452"/>
    </source>
</evidence>
<evidence type="ECO:0000259" key="3">
    <source>
        <dbReference type="Pfam" id="PF19313"/>
    </source>
</evidence>
<dbReference type="InterPro" id="IPR010502">
    <property type="entry name" value="Carb-bd_dom_fam9"/>
</dbReference>
<evidence type="ECO:0000313" key="4">
    <source>
        <dbReference type="EMBL" id="GGD42841.1"/>
    </source>
</evidence>
<dbReference type="Pfam" id="PF19313">
    <property type="entry name" value="DUF5916"/>
    <property type="match status" value="2"/>
</dbReference>
<feature type="domain" description="DUF5916" evidence="3">
    <location>
        <begin position="242"/>
        <end position="331"/>
    </location>
</feature>
<dbReference type="AlphaFoldDB" id="A0A916YFS6"/>
<dbReference type="GO" id="GO:0030246">
    <property type="term" value="F:carbohydrate binding"/>
    <property type="evidence" value="ECO:0007669"/>
    <property type="project" value="InterPro"/>
</dbReference>
<gene>
    <name evidence="4" type="ORF">GCM10011514_03450</name>
</gene>
<evidence type="ECO:0000256" key="1">
    <source>
        <dbReference type="SAM" id="SignalP"/>
    </source>
</evidence>
<feature type="chain" id="PRO_5037332654" description="Hydrolase" evidence="1">
    <location>
        <begin position="20"/>
        <end position="739"/>
    </location>
</feature>
<dbReference type="Pfam" id="PF06452">
    <property type="entry name" value="CBM9_1"/>
    <property type="match status" value="1"/>
</dbReference>
<accession>A0A916YFS6</accession>
<dbReference type="RefSeq" id="WP_188764018.1">
    <property type="nucleotide sequence ID" value="NZ_BMKK01000001.1"/>
</dbReference>
<evidence type="ECO:0000313" key="5">
    <source>
        <dbReference type="Proteomes" id="UP000609064"/>
    </source>
</evidence>
<dbReference type="GO" id="GO:0004553">
    <property type="term" value="F:hydrolase activity, hydrolyzing O-glycosyl compounds"/>
    <property type="evidence" value="ECO:0007669"/>
    <property type="project" value="InterPro"/>
</dbReference>
<feature type="signal peptide" evidence="1">
    <location>
        <begin position="1"/>
        <end position="19"/>
    </location>
</feature>